<dbReference type="Gene3D" id="2.10.10.20">
    <property type="entry name" value="Carbohydrate-binding module superfamily 5/12"/>
    <property type="match status" value="1"/>
</dbReference>
<dbReference type="SMART" id="SM00495">
    <property type="entry name" value="ChtBD3"/>
    <property type="match status" value="3"/>
</dbReference>
<dbReference type="InterPro" id="IPR003610">
    <property type="entry name" value="CBM5/12"/>
</dbReference>
<keyword evidence="1" id="KW-0378">Hydrolase</keyword>
<evidence type="ECO:0000259" key="2">
    <source>
        <dbReference type="SMART" id="SM00495"/>
    </source>
</evidence>
<evidence type="ECO:0000313" key="3">
    <source>
        <dbReference type="EMBL" id="QJA57487.1"/>
    </source>
</evidence>
<dbReference type="GO" id="GO:0030246">
    <property type="term" value="F:carbohydrate binding"/>
    <property type="evidence" value="ECO:0007669"/>
    <property type="project" value="InterPro"/>
</dbReference>
<dbReference type="EMBL" id="MT141276">
    <property type="protein sequence ID" value="QJA57487.1"/>
    <property type="molecule type" value="Genomic_DNA"/>
</dbReference>
<dbReference type="GO" id="GO:0005576">
    <property type="term" value="C:extracellular region"/>
    <property type="evidence" value="ECO:0007669"/>
    <property type="project" value="InterPro"/>
</dbReference>
<evidence type="ECO:0000256" key="1">
    <source>
        <dbReference type="ARBA" id="ARBA00022801"/>
    </source>
</evidence>
<dbReference type="Gene3D" id="2.10.10.90">
    <property type="match status" value="1"/>
</dbReference>
<organism evidence="3">
    <name type="scientific">viral metagenome</name>
    <dbReference type="NCBI Taxonomy" id="1070528"/>
    <lineage>
        <taxon>unclassified sequences</taxon>
        <taxon>metagenomes</taxon>
        <taxon>organismal metagenomes</taxon>
    </lineage>
</organism>
<dbReference type="InterPro" id="IPR036573">
    <property type="entry name" value="CBM_sf_5/12"/>
</dbReference>
<dbReference type="SUPFAM" id="SSF51055">
    <property type="entry name" value="Carbohydrate binding domain"/>
    <property type="match status" value="1"/>
</dbReference>
<feature type="domain" description="Chitin-binding type-3" evidence="2">
    <location>
        <begin position="64"/>
        <end position="117"/>
    </location>
</feature>
<dbReference type="Pfam" id="PF02839">
    <property type="entry name" value="CBM_5_12"/>
    <property type="match status" value="1"/>
</dbReference>
<protein>
    <submittedName>
        <fullName evidence="3">Putative tail protein</fullName>
    </submittedName>
</protein>
<gene>
    <name evidence="3" type="ORF">MM415B01630_0003</name>
</gene>
<feature type="domain" description="Chitin-binding type-3" evidence="2">
    <location>
        <begin position="291"/>
        <end position="339"/>
    </location>
</feature>
<sequence length="769" mass="84233">MRTEKIIQSLNAGELSPLMDARIDQQKYQAGCRTMENFIPLIYGGAERRPGTYYVGAAKSSANAAAWENSTAYAVNDYAIDSVDTLIYRCLVAHTSAASATIFSTDRTDNPTYWVACSPVNLVPFIFSITDTYSLEFGHQYIRFFKDSGRLVGALLADTDAWADATPYINGDQVSYDSVIYRCIYPHTSATGGGDGAGGEPDTNTTQWATADLTSDSYPIYEIVTPYEITDVFDLKFEHSADVSYITHPDYETRKLSRISATTFTLEETAYSDGPFRERNTDVDVTISAAAADWVTGTDYVVGDAVTESDTNYKCLEDHTAGTFATDLSADKWEVSTSIGKGNIVTLTASATSTVFNVAGHPPDGSAPTSKSITGALFELTHIREEEGVSHTFTEAESSATTTVFKGSLWDFVTNGTWVGTIKLERSYDNEVTYETLHTTTSESNANSKVDGSEENDDAIYRITATVLSSGSANCRFAVRSLEYPGVVEITAVASVTSATATVMRSLGGVDATYRWAEGAWSDYRGWPGTVAISPDERLSFGGSASNPLTVWCSKSGDYSSMKAGVLDDDALIFTLIGSGQQNRIMWMLSKSALLIGTYGGEHKLSATEDNEPMTPTNVNAKIQTTYGSQDIQAIIVNDAIIFVQRGGRRLREMKYSFEDDQFIADNLTVFAEHISNSGIVDVAFQRTPDPMLWCIRTDGQMAVLSYERAQDVFAWCRLSTRTSDGESDFESVAVIPTNSSEDQVWVAVRRVINSVTYRYIEYFSTREF</sequence>
<name>A0A6M3IKC5_9ZZZZ</name>
<reference evidence="3" key="1">
    <citation type="submission" date="2020-03" db="EMBL/GenBank/DDBJ databases">
        <title>The deep terrestrial virosphere.</title>
        <authorList>
            <person name="Holmfeldt K."/>
            <person name="Nilsson E."/>
            <person name="Simone D."/>
            <person name="Lopez-Fernandez M."/>
            <person name="Wu X."/>
            <person name="de Brujin I."/>
            <person name="Lundin D."/>
            <person name="Andersson A."/>
            <person name="Bertilsson S."/>
            <person name="Dopson M."/>
        </authorList>
    </citation>
    <scope>NUCLEOTIDE SEQUENCE</scope>
    <source>
        <strain evidence="3">MM415B01630</strain>
    </source>
</reference>
<accession>A0A6M3IKC5</accession>
<dbReference type="GO" id="GO:0005975">
    <property type="term" value="P:carbohydrate metabolic process"/>
    <property type="evidence" value="ECO:0007669"/>
    <property type="project" value="InterPro"/>
</dbReference>
<dbReference type="AlphaFoldDB" id="A0A6M3IKC5"/>
<feature type="domain" description="Chitin-binding type-3" evidence="2">
    <location>
        <begin position="159"/>
        <end position="211"/>
    </location>
</feature>
<proteinExistence type="predicted"/>
<dbReference type="GO" id="GO:0004553">
    <property type="term" value="F:hydrolase activity, hydrolyzing O-glycosyl compounds"/>
    <property type="evidence" value="ECO:0007669"/>
    <property type="project" value="InterPro"/>
</dbReference>